<proteinExistence type="predicted"/>
<evidence type="ECO:0000256" key="1">
    <source>
        <dbReference type="ARBA" id="ARBA00004328"/>
    </source>
</evidence>
<evidence type="ECO:0000256" key="3">
    <source>
        <dbReference type="ARBA" id="ARBA00022844"/>
    </source>
</evidence>
<evidence type="ECO:0000313" key="6">
    <source>
        <dbReference type="EMBL" id="XBH23946.1"/>
    </source>
</evidence>
<feature type="region of interest" description="Disordered" evidence="4">
    <location>
        <begin position="676"/>
        <end position="710"/>
    </location>
</feature>
<accession>A0AAU7E338</accession>
<dbReference type="InterPro" id="IPR029053">
    <property type="entry name" value="Viral_coat"/>
</dbReference>
<feature type="region of interest" description="Disordered" evidence="4">
    <location>
        <begin position="22"/>
        <end position="48"/>
    </location>
</feature>
<feature type="compositionally biased region" description="Acidic residues" evidence="4">
    <location>
        <begin position="676"/>
        <end position="694"/>
    </location>
</feature>
<sequence>MPNKGKKSVASAAKQAAVAAVKAVEKQHAKKQKSKPVPKNPTVKKSEVKKVVDKEVAKKLRKIDGPKSQYQVSVSATLGYVTGNDSHGPNLKLTSFLHPALCKSPDESTNFGPLQAAAAQYGLWRVSRAHISLTPLVGPSAISGTIIRGSVNLSQSPSSTGWGGLGARKHLDLQAGVRGFFKLSRRDLAGPRDGGWWVTDTNVEGQQSAGPVFEIHALGESTSTYQNTEFKREIYIVEMKATWQFCNYVSNPALGTLERKEAETKVSFATTEQKEIVMNVEAAPEVLRFLDDPTIERASGDQPSKPGEVIWQLADTAAEAVSGLMPPPFGWLARGGWWFIKKIAGRASYGFRSAQSATFLVYPSLADAQNNRPAVAASVRNAVEPVPATLQFTQMNAPNMGGTPPTAALVSASTFPVYPDFPPTSGYAIFKSILRPTYYREGYKTMPHVFVGNFLTWQGKTYRACLMEARDSVALTIPGSENEITRFGVPQDGPTGVISFSEPIENGTLNPIVLADMHVQVGSGCWLHAFFFKSQTSQNNLKWKQEYNKNLGYLITEINSTSMRVKADGISPSDTDKVIFNFESTTADPKEREVGNKHYLAICLSVSQNGGNEINWGGGTFGVTTQTPIPNLYGMLLLHQYYEGFKTWYEMKIKEVRRSRVEKLAERLGLTLADFESDSDGDYETDVEDDEDETQSGTSEFDVIPQPGGASDYMMLREQGLSHQEALDVIAAKNPAV</sequence>
<keyword evidence="3" id="KW-0946">Virion</keyword>
<dbReference type="EMBL" id="PP711881">
    <property type="protein sequence ID" value="XBH23946.1"/>
    <property type="molecule type" value="Genomic_RNA"/>
</dbReference>
<dbReference type="Gene3D" id="2.60.120.20">
    <property type="match status" value="1"/>
</dbReference>
<evidence type="ECO:0000256" key="4">
    <source>
        <dbReference type="SAM" id="MobiDB-lite"/>
    </source>
</evidence>
<comment type="subcellular location">
    <subcellularLocation>
        <location evidence="1">Virion</location>
    </subcellularLocation>
</comment>
<evidence type="ECO:0000259" key="5">
    <source>
        <dbReference type="Pfam" id="PF03115"/>
    </source>
</evidence>
<dbReference type="GO" id="GO:0019028">
    <property type="term" value="C:viral capsid"/>
    <property type="evidence" value="ECO:0007669"/>
    <property type="project" value="UniProtKB-KW"/>
</dbReference>
<protein>
    <submittedName>
        <fullName evidence="6">Capsid protein</fullName>
    </submittedName>
</protein>
<reference evidence="6" key="1">
    <citation type="journal article" date="2024" name="Microbiome">
        <title>Substantial viral diversity in bats and rodents from East Africa: insights into evolution, recombination, and cocirculation.</title>
        <authorList>
            <person name="Wang D."/>
            <person name="Yang X."/>
            <person name="Ren Z."/>
            <person name="Hu B."/>
            <person name="Zhao H."/>
            <person name="Yang K."/>
            <person name="Shi P."/>
            <person name="Zhang Z."/>
            <person name="Feng Q."/>
            <person name="Nawenja C.V."/>
            <person name="Obanda V."/>
            <person name="Robert K."/>
            <person name="Nalikka B."/>
            <person name="Waruhiu C.N."/>
            <person name="Ochola G.O."/>
            <person name="Onyuok S.O."/>
            <person name="Ochieng H."/>
            <person name="Li B."/>
            <person name="Zhu Y."/>
            <person name="Si H."/>
            <person name="Yin J."/>
            <person name="Kristiansen K."/>
            <person name="Jin X."/>
            <person name="Xu X."/>
            <person name="Xiao M."/>
            <person name="Agwanda B."/>
            <person name="Ommeh S."/>
            <person name="Li J."/>
            <person name="Shi Z.L."/>
        </authorList>
    </citation>
    <scope>NUCLEOTIDE SEQUENCE</scope>
    <source>
        <strain evidence="6">9A/Kenya/BAT2999/2015</strain>
    </source>
</reference>
<feature type="domain" description="Astrovirus capsid protein inner core" evidence="5">
    <location>
        <begin position="11"/>
        <end position="248"/>
    </location>
</feature>
<evidence type="ECO:0000256" key="2">
    <source>
        <dbReference type="ARBA" id="ARBA00022561"/>
    </source>
</evidence>
<reference evidence="6" key="2">
    <citation type="submission" date="2024-02" db="EMBL/GenBank/DDBJ databases">
        <authorList>
            <person name="Hu B."/>
        </authorList>
    </citation>
    <scope>NUCLEOTIDE SEQUENCE</scope>
    <source>
        <strain evidence="6">9A/Kenya/BAT2999/2015</strain>
    </source>
</reference>
<dbReference type="InterPro" id="IPR004337">
    <property type="entry name" value="Astro_capsid_N"/>
</dbReference>
<keyword evidence="2" id="KW-0167">Capsid protein</keyword>
<dbReference type="Pfam" id="PF03115">
    <property type="entry name" value="Astro_capsid_N"/>
    <property type="match status" value="1"/>
</dbReference>
<name>A0AAU7E338_9VIRU</name>
<organism evidence="6">
    <name type="scientific">Miniopterus bat astrovirus</name>
    <dbReference type="NCBI Taxonomy" id="3141885"/>
    <lineage>
        <taxon>Viruses</taxon>
        <taxon>Riboviria</taxon>
        <taxon>Orthornavirae</taxon>
        <taxon>Pisuviricota</taxon>
        <taxon>Stelpaviricetes</taxon>
        <taxon>Stellavirales</taxon>
        <taxon>Astroviridae</taxon>
    </lineage>
</organism>